<dbReference type="EMBL" id="CCAE010000025">
    <property type="protein sequence ID" value="CDN88569.1"/>
    <property type="molecule type" value="Genomic_DNA"/>
</dbReference>
<proteinExistence type="predicted"/>
<dbReference type="Pfam" id="PF11136">
    <property type="entry name" value="DUF2889"/>
    <property type="match status" value="1"/>
</dbReference>
<sequence>MPLPTPAARQPMHTRRVNYQGFRRDDGLWEIEGELHDSKPFDIDIRGEGRWAAHEPIHHMWIRVTYDEAMVIRDIAVAMDAFPHEPCPGILPNMQRMVGEVLGKGWRHTIQRHLGNTEGCTHLRELLYNLATAAMQTRAGAFSPRDDGRPPPHLGQCVSWDFDGPVVEKVYPMFFGWRPPAAAKSN</sequence>
<dbReference type="AlphaFoldDB" id="A0A1L1PLJ0"/>
<organism evidence="1 2">
    <name type="scientific">Hydrogenophaga intermedia</name>
    <dbReference type="NCBI Taxonomy" id="65786"/>
    <lineage>
        <taxon>Bacteria</taxon>
        <taxon>Pseudomonadati</taxon>
        <taxon>Pseudomonadota</taxon>
        <taxon>Betaproteobacteria</taxon>
        <taxon>Burkholderiales</taxon>
        <taxon>Comamonadaceae</taxon>
        <taxon>Hydrogenophaga</taxon>
    </lineage>
</organism>
<evidence type="ECO:0000313" key="1">
    <source>
        <dbReference type="EMBL" id="CDN88569.1"/>
    </source>
</evidence>
<dbReference type="Proteomes" id="UP000028878">
    <property type="component" value="Unassembled WGS sequence"/>
</dbReference>
<reference evidence="2" key="1">
    <citation type="submission" date="2014-11" db="EMBL/GenBank/DDBJ databases">
        <title>Draft genome sequence of Hydrogenophaga intermedia S1.</title>
        <authorList>
            <person name="Gan H.M."/>
            <person name="Chew T.H."/>
            <person name="Stolz A."/>
        </authorList>
    </citation>
    <scope>NUCLEOTIDE SEQUENCE [LARGE SCALE GENOMIC DNA]</scope>
    <source>
        <strain evidence="2">S1</strain>
    </source>
</reference>
<keyword evidence="2" id="KW-1185">Reference proteome</keyword>
<dbReference type="InterPro" id="IPR021312">
    <property type="entry name" value="DUF2889"/>
</dbReference>
<evidence type="ECO:0008006" key="3">
    <source>
        <dbReference type="Google" id="ProtNLM"/>
    </source>
</evidence>
<gene>
    <name evidence="1" type="ORF">BN948_03004</name>
</gene>
<evidence type="ECO:0000313" key="2">
    <source>
        <dbReference type="Proteomes" id="UP000028878"/>
    </source>
</evidence>
<protein>
    <recommendedName>
        <fullName evidence="3">DUF2889 domain-containing protein</fullName>
    </recommendedName>
</protein>
<accession>A0A1L1PLJ0</accession>
<name>A0A1L1PLJ0_HYDIT</name>
<dbReference type="RefSeq" id="WP_009516882.1">
    <property type="nucleotide sequence ID" value="NZ_CCAE010000025.1"/>
</dbReference>